<dbReference type="InterPro" id="IPR033479">
    <property type="entry name" value="dCache_1"/>
</dbReference>
<evidence type="ECO:0000256" key="4">
    <source>
        <dbReference type="ARBA" id="ARBA00022475"/>
    </source>
</evidence>
<dbReference type="Pfam" id="PF06580">
    <property type="entry name" value="His_kinase"/>
    <property type="match status" value="1"/>
</dbReference>
<dbReference type="InterPro" id="IPR010559">
    <property type="entry name" value="Sig_transdc_His_kin_internal"/>
</dbReference>
<dbReference type="Gene3D" id="3.30.565.10">
    <property type="entry name" value="Histidine kinase-like ATPase, C-terminal domain"/>
    <property type="match status" value="1"/>
</dbReference>
<dbReference type="SMART" id="SM00387">
    <property type="entry name" value="HATPase_c"/>
    <property type="match status" value="1"/>
</dbReference>
<reference evidence="15" key="2">
    <citation type="journal article" date="2021" name="PeerJ">
        <title>Extensive microbial diversity within the chicken gut microbiome revealed by metagenomics and culture.</title>
        <authorList>
            <person name="Gilroy R."/>
            <person name="Ravi A."/>
            <person name="Getino M."/>
            <person name="Pursley I."/>
            <person name="Horton D.L."/>
            <person name="Alikhan N.F."/>
            <person name="Baker D."/>
            <person name="Gharbi K."/>
            <person name="Hall N."/>
            <person name="Watson M."/>
            <person name="Adriaenssens E.M."/>
            <person name="Foster-Nyarko E."/>
            <person name="Jarju S."/>
            <person name="Secka A."/>
            <person name="Antonio M."/>
            <person name="Oren A."/>
            <person name="Chaudhuri R.R."/>
            <person name="La Ragione R."/>
            <person name="Hildebrand F."/>
            <person name="Pallen M.J."/>
        </authorList>
    </citation>
    <scope>NUCLEOTIDE SEQUENCE</scope>
    <source>
        <strain evidence="15">ChiSxjej1B13-7041</strain>
    </source>
</reference>
<dbReference type="PANTHER" id="PTHR34220:SF7">
    <property type="entry name" value="SENSOR HISTIDINE KINASE YPDA"/>
    <property type="match status" value="1"/>
</dbReference>
<evidence type="ECO:0000313" key="15">
    <source>
        <dbReference type="EMBL" id="HIR93560.1"/>
    </source>
</evidence>
<evidence type="ECO:0000256" key="11">
    <source>
        <dbReference type="ARBA" id="ARBA00023136"/>
    </source>
</evidence>
<dbReference type="InterPro" id="IPR050640">
    <property type="entry name" value="Bact_2-comp_sensor_kinase"/>
</dbReference>
<evidence type="ECO:0000256" key="3">
    <source>
        <dbReference type="ARBA" id="ARBA00012438"/>
    </source>
</evidence>
<dbReference type="PROSITE" id="PS50109">
    <property type="entry name" value="HIS_KIN"/>
    <property type="match status" value="1"/>
</dbReference>
<keyword evidence="5" id="KW-0597">Phosphoprotein</keyword>
<evidence type="ECO:0000256" key="6">
    <source>
        <dbReference type="ARBA" id="ARBA00022679"/>
    </source>
</evidence>
<keyword evidence="4" id="KW-1003">Cell membrane</keyword>
<dbReference type="Pfam" id="PF00672">
    <property type="entry name" value="HAMP"/>
    <property type="match status" value="1"/>
</dbReference>
<evidence type="ECO:0000256" key="1">
    <source>
        <dbReference type="ARBA" id="ARBA00000085"/>
    </source>
</evidence>
<keyword evidence="7 12" id="KW-0812">Transmembrane</keyword>
<dbReference type="Gene3D" id="3.30.450.20">
    <property type="entry name" value="PAS domain"/>
    <property type="match status" value="1"/>
</dbReference>
<name>A0A9D1EK84_9FIRM</name>
<evidence type="ECO:0000256" key="5">
    <source>
        <dbReference type="ARBA" id="ARBA00022553"/>
    </source>
</evidence>
<evidence type="ECO:0000259" key="14">
    <source>
        <dbReference type="PROSITE" id="PS50885"/>
    </source>
</evidence>
<dbReference type="Pfam" id="PF02518">
    <property type="entry name" value="HATPase_c"/>
    <property type="match status" value="1"/>
</dbReference>
<dbReference type="InterPro" id="IPR004358">
    <property type="entry name" value="Sig_transdc_His_kin-like_C"/>
</dbReference>
<evidence type="ECO:0000256" key="7">
    <source>
        <dbReference type="ARBA" id="ARBA00022692"/>
    </source>
</evidence>
<keyword evidence="10" id="KW-0902">Two-component regulatory system</keyword>
<reference evidence="15" key="1">
    <citation type="submission" date="2020-10" db="EMBL/GenBank/DDBJ databases">
        <authorList>
            <person name="Gilroy R."/>
        </authorList>
    </citation>
    <scope>NUCLEOTIDE SEQUENCE</scope>
    <source>
        <strain evidence="15">ChiSxjej1B13-7041</strain>
    </source>
</reference>
<comment type="catalytic activity">
    <reaction evidence="1">
        <text>ATP + protein L-histidine = ADP + protein N-phospho-L-histidine.</text>
        <dbReference type="EC" id="2.7.13.3"/>
    </reaction>
</comment>
<feature type="domain" description="Histidine kinase" evidence="13">
    <location>
        <begin position="480"/>
        <end position="589"/>
    </location>
</feature>
<dbReference type="GO" id="GO:0005886">
    <property type="term" value="C:plasma membrane"/>
    <property type="evidence" value="ECO:0007669"/>
    <property type="project" value="UniProtKB-SubCell"/>
</dbReference>
<evidence type="ECO:0000256" key="12">
    <source>
        <dbReference type="SAM" id="Phobius"/>
    </source>
</evidence>
<dbReference type="PANTHER" id="PTHR34220">
    <property type="entry name" value="SENSOR HISTIDINE KINASE YPDA"/>
    <property type="match status" value="1"/>
</dbReference>
<sequence length="592" mass="67113">MGKTLLAKWQKFYARLRLRSVIWLAFSITALAGVVLMGASFYSRFTGRLDTVSAEQSQALLEQVSHTLTASLRNMMKISDTLCYSVVKGKDIQEESFQESFRLLYDSNKNDIENIVLFGKDGEVLAQTPAATLKEGVEVTGEEWFQKALEKPENMHFSKPHVQRLFVHRNHSYSWVISLTQAVQITRGGQQEDGVLLLDIPYEAVAQMISTASLGKGSYIYLMDSQGGLVYHPNHQLILDGLYQENNQQAAEYRDGVYTGSFQGEKRMLTVKTIGYTGWRLVSVTEGENISLLSLKGFLSLLAIALLFIIAMGMINAFISEKATEPISSMELALKEIESGNFDAVIPEKGCYELRHLGRSLRNMTVEIHRLMEQEEREHEIQRKNELNTLQSQINPHFLYNSLDIVIWMVQNEEKEEAVQALTALARFFRIGLSGGRNIISVREELEHVKSYLTIQKMRHKNRFQYHFQVDKPAEEMATLKLILQPLVENAIAYGVQYQDDGDGEIWVRAYLEGEDLILQVEDNGLGIPPDRLEALRRGEILPSRKGSGIGVKNVNERISLYFGPEYGLQIDTELDEGTVVTLRQPARKYEG</sequence>
<dbReference type="Proteomes" id="UP000886841">
    <property type="component" value="Unassembled WGS sequence"/>
</dbReference>
<dbReference type="AlphaFoldDB" id="A0A9D1EK84"/>
<dbReference type="PROSITE" id="PS50885">
    <property type="entry name" value="HAMP"/>
    <property type="match status" value="1"/>
</dbReference>
<feature type="transmembrane region" description="Helical" evidence="12">
    <location>
        <begin position="298"/>
        <end position="319"/>
    </location>
</feature>
<evidence type="ECO:0000256" key="2">
    <source>
        <dbReference type="ARBA" id="ARBA00004651"/>
    </source>
</evidence>
<dbReference type="InterPro" id="IPR003660">
    <property type="entry name" value="HAMP_dom"/>
</dbReference>
<dbReference type="InterPro" id="IPR036890">
    <property type="entry name" value="HATPase_C_sf"/>
</dbReference>
<dbReference type="Gene3D" id="6.10.340.10">
    <property type="match status" value="1"/>
</dbReference>
<feature type="domain" description="HAMP" evidence="14">
    <location>
        <begin position="321"/>
        <end position="373"/>
    </location>
</feature>
<evidence type="ECO:0000259" key="13">
    <source>
        <dbReference type="PROSITE" id="PS50109"/>
    </source>
</evidence>
<dbReference type="EMBL" id="DVHU01000081">
    <property type="protein sequence ID" value="HIR93560.1"/>
    <property type="molecule type" value="Genomic_DNA"/>
</dbReference>
<organism evidence="15 16">
    <name type="scientific">Candidatus Egerieimonas intestinavium</name>
    <dbReference type="NCBI Taxonomy" id="2840777"/>
    <lineage>
        <taxon>Bacteria</taxon>
        <taxon>Bacillati</taxon>
        <taxon>Bacillota</taxon>
        <taxon>Clostridia</taxon>
        <taxon>Lachnospirales</taxon>
        <taxon>Lachnospiraceae</taxon>
        <taxon>Lachnospiraceae incertae sedis</taxon>
        <taxon>Candidatus Egerieimonas</taxon>
    </lineage>
</organism>
<dbReference type="GO" id="GO:0000155">
    <property type="term" value="F:phosphorelay sensor kinase activity"/>
    <property type="evidence" value="ECO:0007669"/>
    <property type="project" value="InterPro"/>
</dbReference>
<dbReference type="InterPro" id="IPR005467">
    <property type="entry name" value="His_kinase_dom"/>
</dbReference>
<keyword evidence="11 12" id="KW-0472">Membrane</keyword>
<dbReference type="EC" id="2.7.13.3" evidence="3"/>
<comment type="caution">
    <text evidence="15">The sequence shown here is derived from an EMBL/GenBank/DDBJ whole genome shotgun (WGS) entry which is preliminary data.</text>
</comment>
<proteinExistence type="predicted"/>
<dbReference type="Pfam" id="PF02743">
    <property type="entry name" value="dCache_1"/>
    <property type="match status" value="1"/>
</dbReference>
<comment type="subcellular location">
    <subcellularLocation>
        <location evidence="2">Cell membrane</location>
        <topology evidence="2">Multi-pass membrane protein</topology>
    </subcellularLocation>
</comment>
<dbReference type="SUPFAM" id="SSF55874">
    <property type="entry name" value="ATPase domain of HSP90 chaperone/DNA topoisomerase II/histidine kinase"/>
    <property type="match status" value="1"/>
</dbReference>
<evidence type="ECO:0000313" key="16">
    <source>
        <dbReference type="Proteomes" id="UP000886841"/>
    </source>
</evidence>
<dbReference type="CDD" id="cd12912">
    <property type="entry name" value="PDC2_MCP_like"/>
    <property type="match status" value="1"/>
</dbReference>
<dbReference type="CDD" id="cd06225">
    <property type="entry name" value="HAMP"/>
    <property type="match status" value="1"/>
</dbReference>
<feature type="transmembrane region" description="Helical" evidence="12">
    <location>
        <begin position="21"/>
        <end position="42"/>
    </location>
</feature>
<keyword evidence="9 12" id="KW-1133">Transmembrane helix</keyword>
<gene>
    <name evidence="15" type="ORF">IAB98_09110</name>
</gene>
<keyword evidence="8 15" id="KW-0418">Kinase</keyword>
<accession>A0A9D1EK84</accession>
<keyword evidence="6" id="KW-0808">Transferase</keyword>
<protein>
    <recommendedName>
        <fullName evidence="3">histidine kinase</fullName>
        <ecNumber evidence="3">2.7.13.3</ecNumber>
    </recommendedName>
</protein>
<evidence type="ECO:0000256" key="10">
    <source>
        <dbReference type="ARBA" id="ARBA00023012"/>
    </source>
</evidence>
<dbReference type="SMART" id="SM00304">
    <property type="entry name" value="HAMP"/>
    <property type="match status" value="1"/>
</dbReference>
<evidence type="ECO:0000256" key="8">
    <source>
        <dbReference type="ARBA" id="ARBA00022777"/>
    </source>
</evidence>
<evidence type="ECO:0000256" key="9">
    <source>
        <dbReference type="ARBA" id="ARBA00022989"/>
    </source>
</evidence>
<dbReference type="PRINTS" id="PR00344">
    <property type="entry name" value="BCTRLSENSOR"/>
</dbReference>
<dbReference type="InterPro" id="IPR003594">
    <property type="entry name" value="HATPase_dom"/>
</dbReference>